<accession>A0ABS9H392</accession>
<feature type="transmembrane region" description="Helical" evidence="1">
    <location>
        <begin position="86"/>
        <end position="106"/>
    </location>
</feature>
<reference evidence="2 3" key="1">
    <citation type="submission" date="2022-01" db="EMBL/GenBank/DDBJ databases">
        <title>Alkalihalobacillus sp. EGI L200015, a novel bacterium isolated from a salt lake sediment.</title>
        <authorList>
            <person name="Gao L."/>
            <person name="Fang B.-Z."/>
            <person name="Li W.-J."/>
        </authorList>
    </citation>
    <scope>NUCLEOTIDE SEQUENCE [LARGE SCALE GENOMIC DNA]</scope>
    <source>
        <strain evidence="2 3">KCTC 12718</strain>
    </source>
</reference>
<dbReference type="EMBL" id="JAKIJS010000003">
    <property type="protein sequence ID" value="MCF6139412.1"/>
    <property type="molecule type" value="Genomic_DNA"/>
</dbReference>
<feature type="transmembrane region" description="Helical" evidence="1">
    <location>
        <begin position="52"/>
        <end position="74"/>
    </location>
</feature>
<proteinExistence type="predicted"/>
<keyword evidence="1" id="KW-0812">Transmembrane</keyword>
<gene>
    <name evidence="2" type="ORF">L2716_16925</name>
</gene>
<keyword evidence="1" id="KW-1133">Transmembrane helix</keyword>
<evidence type="ECO:0000313" key="3">
    <source>
        <dbReference type="Proteomes" id="UP001649381"/>
    </source>
</evidence>
<organism evidence="2 3">
    <name type="scientific">Pseudalkalibacillus berkeleyi</name>
    <dbReference type="NCBI Taxonomy" id="1069813"/>
    <lineage>
        <taxon>Bacteria</taxon>
        <taxon>Bacillati</taxon>
        <taxon>Bacillota</taxon>
        <taxon>Bacilli</taxon>
        <taxon>Bacillales</taxon>
        <taxon>Fictibacillaceae</taxon>
        <taxon>Pseudalkalibacillus</taxon>
    </lineage>
</organism>
<keyword evidence="3" id="KW-1185">Reference proteome</keyword>
<evidence type="ECO:0000256" key="1">
    <source>
        <dbReference type="SAM" id="Phobius"/>
    </source>
</evidence>
<protein>
    <submittedName>
        <fullName evidence="2">Uncharacterized protein</fullName>
    </submittedName>
</protein>
<dbReference type="Proteomes" id="UP001649381">
    <property type="component" value="Unassembled WGS sequence"/>
</dbReference>
<name>A0ABS9H392_9BACL</name>
<feature type="transmembrane region" description="Helical" evidence="1">
    <location>
        <begin position="136"/>
        <end position="160"/>
    </location>
</feature>
<feature type="transmembrane region" description="Helical" evidence="1">
    <location>
        <begin position="167"/>
        <end position="191"/>
    </location>
</feature>
<comment type="caution">
    <text evidence="2">The sequence shown here is derived from an EMBL/GenBank/DDBJ whole genome shotgun (WGS) entry which is preliminary data.</text>
</comment>
<dbReference type="RefSeq" id="WP_236338254.1">
    <property type="nucleotide sequence ID" value="NZ_JAKIJS010000003.1"/>
</dbReference>
<feature type="transmembrane region" description="Helical" evidence="1">
    <location>
        <begin position="203"/>
        <end position="221"/>
    </location>
</feature>
<feature type="transmembrane region" description="Helical" evidence="1">
    <location>
        <begin position="21"/>
        <end position="40"/>
    </location>
</feature>
<evidence type="ECO:0000313" key="2">
    <source>
        <dbReference type="EMBL" id="MCF6139412.1"/>
    </source>
</evidence>
<sequence>MNTFSGTARLIYFDIRIITKLMWMITLLLSIAWILAGVAFDLSGFSTSIAGPLYIGLFVIYPIITVTNSFRYAIGLGSTRIQFLKVFYAMGILTILFNMVLFNILYSVLSLFTDKGVIEFEFLHTAEMITKQSFLAYTWIDLMSALTLFGCSFFIAALWFRIGFIRFALTVTLLAFVGYILQVMGGFNVLYEQLSTLNGLTGFSLLGAVGAILLVASYPVLKDAPIKFDS</sequence>
<keyword evidence="1" id="KW-0472">Membrane</keyword>